<evidence type="ECO:0000313" key="1">
    <source>
        <dbReference type="EMBL" id="OXU26708.1"/>
    </source>
</evidence>
<proteinExistence type="predicted"/>
<organism evidence="1 2">
    <name type="scientific">Trichomalopsis sarcophagae</name>
    <dbReference type="NCBI Taxonomy" id="543379"/>
    <lineage>
        <taxon>Eukaryota</taxon>
        <taxon>Metazoa</taxon>
        <taxon>Ecdysozoa</taxon>
        <taxon>Arthropoda</taxon>
        <taxon>Hexapoda</taxon>
        <taxon>Insecta</taxon>
        <taxon>Pterygota</taxon>
        <taxon>Neoptera</taxon>
        <taxon>Endopterygota</taxon>
        <taxon>Hymenoptera</taxon>
        <taxon>Apocrita</taxon>
        <taxon>Proctotrupomorpha</taxon>
        <taxon>Chalcidoidea</taxon>
        <taxon>Pteromalidae</taxon>
        <taxon>Pteromalinae</taxon>
        <taxon>Trichomalopsis</taxon>
    </lineage>
</organism>
<name>A0A232F8A5_9HYME</name>
<dbReference type="Proteomes" id="UP000215335">
    <property type="component" value="Unassembled WGS sequence"/>
</dbReference>
<sequence length="89" mass="10269">CSLSRRLIERVRERERQKERRQVLCPGETTRRRRGEHMPEVIAASETDCLASSSRTDSRNPEKLELGGCGPGARHGWLRLKGREWLASR</sequence>
<accession>A0A232F8A5</accession>
<keyword evidence="2" id="KW-1185">Reference proteome</keyword>
<feature type="non-terminal residue" evidence="1">
    <location>
        <position position="1"/>
    </location>
</feature>
<protein>
    <submittedName>
        <fullName evidence="1">Uncharacterized protein</fullName>
    </submittedName>
</protein>
<dbReference type="EMBL" id="NNAY01000747">
    <property type="protein sequence ID" value="OXU26708.1"/>
    <property type="molecule type" value="Genomic_DNA"/>
</dbReference>
<gene>
    <name evidence="1" type="ORF">TSAR_000119</name>
</gene>
<evidence type="ECO:0000313" key="2">
    <source>
        <dbReference type="Proteomes" id="UP000215335"/>
    </source>
</evidence>
<dbReference type="AlphaFoldDB" id="A0A232F8A5"/>
<reference evidence="1 2" key="1">
    <citation type="journal article" date="2017" name="Curr. Biol.">
        <title>The Evolution of Venom by Co-option of Single-Copy Genes.</title>
        <authorList>
            <person name="Martinson E.O."/>
            <person name="Mrinalini"/>
            <person name="Kelkar Y.D."/>
            <person name="Chang C.H."/>
            <person name="Werren J.H."/>
        </authorList>
    </citation>
    <scope>NUCLEOTIDE SEQUENCE [LARGE SCALE GENOMIC DNA]</scope>
    <source>
        <strain evidence="1 2">Alberta</strain>
        <tissue evidence="1">Whole body</tissue>
    </source>
</reference>
<comment type="caution">
    <text evidence="1">The sequence shown here is derived from an EMBL/GenBank/DDBJ whole genome shotgun (WGS) entry which is preliminary data.</text>
</comment>